<dbReference type="EMBL" id="JAEFCI010002688">
    <property type="protein sequence ID" value="KAG5462067.1"/>
    <property type="molecule type" value="Genomic_DNA"/>
</dbReference>
<feature type="non-terminal residue" evidence="2">
    <location>
        <position position="1"/>
    </location>
</feature>
<evidence type="ECO:0000313" key="3">
    <source>
        <dbReference type="Proteomes" id="UP000673691"/>
    </source>
</evidence>
<feature type="region of interest" description="Disordered" evidence="1">
    <location>
        <begin position="104"/>
        <end position="129"/>
    </location>
</feature>
<sequence>VNWCNFQFDRRFRDKNSATGTGAKARSTRKGRVVVETKIMALFEGVIKILSQLKIVRKGSNRVNINGSGPATHHPHHHPHLHRHHNYNYRHNHHHVLNRRQGRPLPQQDFTFGLAQKPPPPPPTLAAPESSLALFPLSGDALEYMTVEYPVETEQETERSAEVVRAEDGLAGALVEAGLRMCEQAASAKLRWANGTGPGGVGAGFGGADWDRVAVPVTERPARGMTGFVVIFLEFVVRFARKVLEYGEMEEDKEGRMTDIWQPRVAGICCVRTLAARHPDPRKAVRILRLSRRL</sequence>
<dbReference type="AlphaFoldDB" id="A0A8H8DLC0"/>
<dbReference type="Proteomes" id="UP000673691">
    <property type="component" value="Unassembled WGS sequence"/>
</dbReference>
<evidence type="ECO:0000313" key="2">
    <source>
        <dbReference type="EMBL" id="KAG5462067.1"/>
    </source>
</evidence>
<comment type="caution">
    <text evidence="2">The sequence shown here is derived from an EMBL/GenBank/DDBJ whole genome shotgun (WGS) entry which is preliminary data.</text>
</comment>
<reference evidence="2 3" key="1">
    <citation type="journal article" name="Sci. Rep.">
        <title>Genome-scale phylogenetic analyses confirm Olpidium as the closest living zoosporic fungus to the non-flagellated, terrestrial fungi.</title>
        <authorList>
            <person name="Chang Y."/>
            <person name="Rochon D."/>
            <person name="Sekimoto S."/>
            <person name="Wang Y."/>
            <person name="Chovatia M."/>
            <person name="Sandor L."/>
            <person name="Salamov A."/>
            <person name="Grigoriev I.V."/>
            <person name="Stajich J.E."/>
            <person name="Spatafora J.W."/>
        </authorList>
    </citation>
    <scope>NUCLEOTIDE SEQUENCE [LARGE SCALE GENOMIC DNA]</scope>
    <source>
        <strain evidence="2">S191</strain>
    </source>
</reference>
<gene>
    <name evidence="2" type="ORF">BJ554DRAFT_5643</name>
</gene>
<name>A0A8H8DLC0_9FUNG</name>
<organism evidence="2 3">
    <name type="scientific">Olpidium bornovanus</name>
    <dbReference type="NCBI Taxonomy" id="278681"/>
    <lineage>
        <taxon>Eukaryota</taxon>
        <taxon>Fungi</taxon>
        <taxon>Fungi incertae sedis</taxon>
        <taxon>Olpidiomycota</taxon>
        <taxon>Olpidiomycotina</taxon>
        <taxon>Olpidiomycetes</taxon>
        <taxon>Olpidiales</taxon>
        <taxon>Olpidiaceae</taxon>
        <taxon>Olpidium</taxon>
    </lineage>
</organism>
<evidence type="ECO:0000256" key="1">
    <source>
        <dbReference type="SAM" id="MobiDB-lite"/>
    </source>
</evidence>
<proteinExistence type="predicted"/>
<protein>
    <submittedName>
        <fullName evidence="2">Uncharacterized protein</fullName>
    </submittedName>
</protein>
<accession>A0A8H8DLC0</accession>
<keyword evidence="3" id="KW-1185">Reference proteome</keyword>